<evidence type="ECO:0000256" key="1">
    <source>
        <dbReference type="SAM" id="Phobius"/>
    </source>
</evidence>
<feature type="domain" description="DUF4395" evidence="2">
    <location>
        <begin position="18"/>
        <end position="152"/>
    </location>
</feature>
<evidence type="ECO:0000313" key="4">
    <source>
        <dbReference type="Proteomes" id="UP001611263"/>
    </source>
</evidence>
<dbReference type="RefSeq" id="WP_033244102.1">
    <property type="nucleotide sequence ID" value="NZ_JBIRUQ010000004.1"/>
</dbReference>
<reference evidence="3 4" key="1">
    <citation type="submission" date="2024-10" db="EMBL/GenBank/DDBJ databases">
        <title>The Natural Products Discovery Center: Release of the First 8490 Sequenced Strains for Exploring Actinobacteria Biosynthetic Diversity.</title>
        <authorList>
            <person name="Kalkreuter E."/>
            <person name="Kautsar S.A."/>
            <person name="Yang D."/>
            <person name="Bader C.D."/>
            <person name="Teijaro C.N."/>
            <person name="Fluegel L."/>
            <person name="Davis C.M."/>
            <person name="Simpson J.R."/>
            <person name="Lauterbach L."/>
            <person name="Steele A.D."/>
            <person name="Gui C."/>
            <person name="Meng S."/>
            <person name="Li G."/>
            <person name="Viehrig K."/>
            <person name="Ye F."/>
            <person name="Su P."/>
            <person name="Kiefer A.F."/>
            <person name="Nichols A."/>
            <person name="Cepeda A.J."/>
            <person name="Yan W."/>
            <person name="Fan B."/>
            <person name="Jiang Y."/>
            <person name="Adhikari A."/>
            <person name="Zheng C.-J."/>
            <person name="Schuster L."/>
            <person name="Cowan T.M."/>
            <person name="Smanski M.J."/>
            <person name="Chevrette M.G."/>
            <person name="De Carvalho L.P.S."/>
            <person name="Shen B."/>
        </authorList>
    </citation>
    <scope>NUCLEOTIDE SEQUENCE [LARGE SCALE GENOMIC DNA]</scope>
    <source>
        <strain evidence="3 4">NPDC020568</strain>
    </source>
</reference>
<keyword evidence="1" id="KW-0812">Transmembrane</keyword>
<comment type="caution">
    <text evidence="3">The sequence shown here is derived from an EMBL/GenBank/DDBJ whole genome shotgun (WGS) entry which is preliminary data.</text>
</comment>
<feature type="transmembrane region" description="Helical" evidence="1">
    <location>
        <begin position="50"/>
        <end position="69"/>
    </location>
</feature>
<keyword evidence="1" id="KW-0472">Membrane</keyword>
<gene>
    <name evidence="3" type="ORF">ACH4WX_19125</name>
</gene>
<feature type="transmembrane region" description="Helical" evidence="1">
    <location>
        <begin position="123"/>
        <end position="148"/>
    </location>
</feature>
<proteinExistence type="predicted"/>
<keyword evidence="1" id="KW-1133">Transmembrane helix</keyword>
<dbReference type="GeneID" id="93503425"/>
<organism evidence="3 4">
    <name type="scientific">Nocardia carnea</name>
    <dbReference type="NCBI Taxonomy" id="37328"/>
    <lineage>
        <taxon>Bacteria</taxon>
        <taxon>Bacillati</taxon>
        <taxon>Actinomycetota</taxon>
        <taxon>Actinomycetes</taxon>
        <taxon>Mycobacteriales</taxon>
        <taxon>Nocardiaceae</taxon>
        <taxon>Nocardia</taxon>
    </lineage>
</organism>
<dbReference type="EMBL" id="JBIRUQ010000004">
    <property type="protein sequence ID" value="MFI1462830.1"/>
    <property type="molecule type" value="Genomic_DNA"/>
</dbReference>
<dbReference type="InterPro" id="IPR025508">
    <property type="entry name" value="DUF4395"/>
</dbReference>
<accession>A0ABW7TU85</accession>
<feature type="transmembrane region" description="Helical" evidence="1">
    <location>
        <begin position="98"/>
        <end position="117"/>
    </location>
</feature>
<protein>
    <submittedName>
        <fullName evidence="3">DUF4395 domain-containing protein</fullName>
    </submittedName>
</protein>
<feature type="transmembrane region" description="Helical" evidence="1">
    <location>
        <begin position="25"/>
        <end position="44"/>
    </location>
</feature>
<keyword evidence="4" id="KW-1185">Reference proteome</keyword>
<name>A0ABW7TU85_9NOCA</name>
<dbReference type="Pfam" id="PF14340">
    <property type="entry name" value="DUF4395"/>
    <property type="match status" value="1"/>
</dbReference>
<evidence type="ECO:0000313" key="3">
    <source>
        <dbReference type="EMBL" id="MFI1462830.1"/>
    </source>
</evidence>
<dbReference type="Proteomes" id="UP001611263">
    <property type="component" value="Unassembled WGS sequence"/>
</dbReference>
<sequence length="166" mass="17007">MSPITTSASGPRTASGQVDIRGPRFVAFITTGVLVVVLLLAAVATPAATVLIAIQAVVFALGATLGPRLHPYGLIYARLIAPRSGPVTETEPAAPLRFAQLLGFVFAAVSLLGFLLGTSVVGALFAGFALFAAFLNAAFGICLGCKIYPLVTQLVPRSLSESPAPN</sequence>
<evidence type="ECO:0000259" key="2">
    <source>
        <dbReference type="Pfam" id="PF14340"/>
    </source>
</evidence>